<dbReference type="SUPFAM" id="SSF47459">
    <property type="entry name" value="HLH, helix-loop-helix DNA-binding domain"/>
    <property type="match status" value="1"/>
</dbReference>
<evidence type="ECO:0000256" key="5">
    <source>
        <dbReference type="ARBA" id="ARBA00023242"/>
    </source>
</evidence>
<dbReference type="GO" id="GO:0046983">
    <property type="term" value="F:protein dimerization activity"/>
    <property type="evidence" value="ECO:0007669"/>
    <property type="project" value="InterPro"/>
</dbReference>
<proteinExistence type="inferred from homology"/>
<dbReference type="FunFam" id="4.10.280.10:FF:000002">
    <property type="entry name" value="Basic helix-loop-helix transcription factor"/>
    <property type="match status" value="1"/>
</dbReference>
<organism evidence="8 9">
    <name type="scientific">Musa balbisiana</name>
    <name type="common">Banana</name>
    <dbReference type="NCBI Taxonomy" id="52838"/>
    <lineage>
        <taxon>Eukaryota</taxon>
        <taxon>Viridiplantae</taxon>
        <taxon>Streptophyta</taxon>
        <taxon>Embryophyta</taxon>
        <taxon>Tracheophyta</taxon>
        <taxon>Spermatophyta</taxon>
        <taxon>Magnoliopsida</taxon>
        <taxon>Liliopsida</taxon>
        <taxon>Zingiberales</taxon>
        <taxon>Musaceae</taxon>
        <taxon>Musa</taxon>
    </lineage>
</organism>
<protein>
    <recommendedName>
        <fullName evidence="7">BHLH domain-containing protein</fullName>
    </recommendedName>
</protein>
<evidence type="ECO:0000256" key="6">
    <source>
        <dbReference type="SAM" id="MobiDB-lite"/>
    </source>
</evidence>
<feature type="region of interest" description="Disordered" evidence="6">
    <location>
        <begin position="18"/>
        <end position="87"/>
    </location>
</feature>
<evidence type="ECO:0000313" key="9">
    <source>
        <dbReference type="Proteomes" id="UP000317650"/>
    </source>
</evidence>
<comment type="similarity">
    <text evidence="2">Belongs to the bHLH protein family.</text>
</comment>
<keyword evidence="3" id="KW-0805">Transcription regulation</keyword>
<dbReference type="PANTHER" id="PTHR12565:SF321">
    <property type="entry name" value="TRANSCRIPTION FACTOR BHLH089"/>
    <property type="match status" value="1"/>
</dbReference>
<dbReference type="CDD" id="cd18919">
    <property type="entry name" value="bHLH_AtBPE_like"/>
    <property type="match status" value="1"/>
</dbReference>
<evidence type="ECO:0000256" key="4">
    <source>
        <dbReference type="ARBA" id="ARBA00023163"/>
    </source>
</evidence>
<evidence type="ECO:0000256" key="2">
    <source>
        <dbReference type="ARBA" id="ARBA00005510"/>
    </source>
</evidence>
<evidence type="ECO:0000256" key="3">
    <source>
        <dbReference type="ARBA" id="ARBA00023015"/>
    </source>
</evidence>
<evidence type="ECO:0000259" key="7">
    <source>
        <dbReference type="PROSITE" id="PS50888"/>
    </source>
</evidence>
<dbReference type="PROSITE" id="PS50888">
    <property type="entry name" value="BHLH"/>
    <property type="match status" value="1"/>
</dbReference>
<evidence type="ECO:0000313" key="8">
    <source>
        <dbReference type="EMBL" id="THU73049.1"/>
    </source>
</evidence>
<dbReference type="Pfam" id="PF00010">
    <property type="entry name" value="HLH"/>
    <property type="match status" value="1"/>
</dbReference>
<dbReference type="Proteomes" id="UP000317650">
    <property type="component" value="Chromosome 4"/>
</dbReference>
<reference evidence="8 9" key="1">
    <citation type="journal article" date="2019" name="Nat. Plants">
        <title>Genome sequencing of Musa balbisiana reveals subgenome evolution and function divergence in polyploid bananas.</title>
        <authorList>
            <person name="Yao X."/>
        </authorList>
    </citation>
    <scope>NUCLEOTIDE SEQUENCE [LARGE SCALE GENOMIC DNA]</scope>
    <source>
        <strain evidence="9">cv. DH-PKW</strain>
        <tissue evidence="8">Leaves</tissue>
    </source>
</reference>
<comment type="subcellular location">
    <subcellularLocation>
        <location evidence="1">Nucleus</location>
    </subcellularLocation>
</comment>
<evidence type="ECO:0000256" key="1">
    <source>
        <dbReference type="ARBA" id="ARBA00004123"/>
    </source>
</evidence>
<dbReference type="GO" id="GO:0005634">
    <property type="term" value="C:nucleus"/>
    <property type="evidence" value="ECO:0007669"/>
    <property type="project" value="UniProtKB-SubCell"/>
</dbReference>
<dbReference type="InterPro" id="IPR036638">
    <property type="entry name" value="HLH_DNA-bd_sf"/>
</dbReference>
<feature type="domain" description="BHLH" evidence="7">
    <location>
        <begin position="141"/>
        <end position="191"/>
    </location>
</feature>
<dbReference type="PANTHER" id="PTHR12565">
    <property type="entry name" value="STEROL REGULATORY ELEMENT-BINDING PROTEIN"/>
    <property type="match status" value="1"/>
</dbReference>
<keyword evidence="5" id="KW-0539">Nucleus</keyword>
<dbReference type="AlphaFoldDB" id="A0A4S8KD37"/>
<keyword evidence="9" id="KW-1185">Reference proteome</keyword>
<dbReference type="InterPro" id="IPR011598">
    <property type="entry name" value="bHLH_dom"/>
</dbReference>
<dbReference type="InterPro" id="IPR024097">
    <property type="entry name" value="bHLH_ZIP_TF"/>
</dbReference>
<comment type="caution">
    <text evidence="8">The sequence shown here is derived from an EMBL/GenBank/DDBJ whole genome shotgun (WGS) entry which is preliminary data.</text>
</comment>
<gene>
    <name evidence="8" type="ORF">C4D60_Mb04t18680</name>
</gene>
<keyword evidence="4" id="KW-0804">Transcription</keyword>
<dbReference type="Gene3D" id="4.10.280.10">
    <property type="entry name" value="Helix-loop-helix DNA-binding domain"/>
    <property type="match status" value="1"/>
</dbReference>
<dbReference type="SMART" id="SM00353">
    <property type="entry name" value="HLH"/>
    <property type="match status" value="1"/>
</dbReference>
<dbReference type="GO" id="GO:0003700">
    <property type="term" value="F:DNA-binding transcription factor activity"/>
    <property type="evidence" value="ECO:0007669"/>
    <property type="project" value="TreeGrafter"/>
</dbReference>
<dbReference type="EMBL" id="PYDT01000001">
    <property type="protein sequence ID" value="THU73049.1"/>
    <property type="molecule type" value="Genomic_DNA"/>
</dbReference>
<feature type="region of interest" description="Disordered" evidence="6">
    <location>
        <begin position="111"/>
        <end position="130"/>
    </location>
</feature>
<accession>A0A4S8KD37</accession>
<name>A0A4S8KD37_MUSBA</name>
<sequence>MDPPPLMPQLPEMWRFPMVAAPPPSASGPRAGRTGGDASVAGSTVTEQSGGSRGRRRRGDPPPGRAAEDESSKLESTSSGDDLTDTEAKRLKIFKSTDENDDIKTEAEASLGISSKLADQNPQPPEAPKQDYIHVRARRGQATDSHSLAERARREKISERMKILQDLVPGCNKVIGKASVLDEIINYIQALQRQVEFLSMKLEAVNSRMDTAIEVFPPKDFNAQPYDTTSSLAFSSQATREYEQVSGTEWLHMQVGSAFKRVT</sequence>